<dbReference type="PANTHER" id="PTHR12110">
    <property type="entry name" value="HYDROXYPYRUVATE ISOMERASE"/>
    <property type="match status" value="1"/>
</dbReference>
<gene>
    <name evidence="2" type="ORF">SAMN05421636_102352</name>
</gene>
<dbReference type="PANTHER" id="PTHR12110:SF41">
    <property type="entry name" value="INOSOSE DEHYDRATASE"/>
    <property type="match status" value="1"/>
</dbReference>
<keyword evidence="3" id="KW-1185">Reference proteome</keyword>
<reference evidence="2 3" key="1">
    <citation type="submission" date="2016-10" db="EMBL/GenBank/DDBJ databases">
        <authorList>
            <person name="de Groot N.N."/>
        </authorList>
    </citation>
    <scope>NUCLEOTIDE SEQUENCE [LARGE SCALE GENOMIC DNA]</scope>
    <source>
        <strain evidence="2 3">DSM 23421</strain>
    </source>
</reference>
<organism evidence="2 3">
    <name type="scientific">Pricia antarctica</name>
    <dbReference type="NCBI Taxonomy" id="641691"/>
    <lineage>
        <taxon>Bacteria</taxon>
        <taxon>Pseudomonadati</taxon>
        <taxon>Bacteroidota</taxon>
        <taxon>Flavobacteriia</taxon>
        <taxon>Flavobacteriales</taxon>
        <taxon>Flavobacteriaceae</taxon>
        <taxon>Pricia</taxon>
    </lineage>
</organism>
<evidence type="ECO:0000259" key="1">
    <source>
        <dbReference type="Pfam" id="PF01261"/>
    </source>
</evidence>
<dbReference type="Gene3D" id="3.20.20.150">
    <property type="entry name" value="Divalent-metal-dependent TIM barrel enzymes"/>
    <property type="match status" value="1"/>
</dbReference>
<dbReference type="EMBL" id="FNAO01000002">
    <property type="protein sequence ID" value="SDD93042.1"/>
    <property type="molecule type" value="Genomic_DNA"/>
</dbReference>
<proteinExistence type="predicted"/>
<dbReference type="AlphaFoldDB" id="A0A1G6YRY8"/>
<name>A0A1G6YRY8_9FLAO</name>
<evidence type="ECO:0000313" key="2">
    <source>
        <dbReference type="EMBL" id="SDD93042.1"/>
    </source>
</evidence>
<sequence>MSNNLTFAVSTWLWQSPFTTESISLFPKIKKMGFDAVEIPVEDPSLIDGPAVKKALDDNGLKGLVCGVFGPTKDLTSDDPALHENCFRYAEQCFALCTTWDAAFLAGPMYSMVGKARMVSEEQRKLEWERAVTNLRKVCGTAEKYGLSIALEPLNRFESDLVNTAGDVMRLIGDINHKSAGVLLDGFHMTIEEKNIRKAINSVGDKLIHVQVSENHRGIPGTGLTPWNDFKKGLEDVNYNGAISIESFTPEIKELAGAVCIWKHMADSQDQFASEGLKFLKKNFN</sequence>
<dbReference type="InterPro" id="IPR013022">
    <property type="entry name" value="Xyl_isomerase-like_TIM-brl"/>
</dbReference>
<dbReference type="InterPro" id="IPR036237">
    <property type="entry name" value="Xyl_isomerase-like_sf"/>
</dbReference>
<dbReference type="InterPro" id="IPR050312">
    <property type="entry name" value="IolE/XylAMocC-like"/>
</dbReference>
<dbReference type="Pfam" id="PF01261">
    <property type="entry name" value="AP_endonuc_2"/>
    <property type="match status" value="1"/>
</dbReference>
<dbReference type="Proteomes" id="UP000199109">
    <property type="component" value="Unassembled WGS sequence"/>
</dbReference>
<evidence type="ECO:0000313" key="3">
    <source>
        <dbReference type="Proteomes" id="UP000199109"/>
    </source>
</evidence>
<dbReference type="OrthoDB" id="9801426at2"/>
<protein>
    <submittedName>
        <fullName evidence="2">D-tagatose 3-epimerase</fullName>
    </submittedName>
</protein>
<dbReference type="RefSeq" id="WP_091866240.1">
    <property type="nucleotide sequence ID" value="NZ_FNAO01000002.1"/>
</dbReference>
<dbReference type="SUPFAM" id="SSF51658">
    <property type="entry name" value="Xylose isomerase-like"/>
    <property type="match status" value="1"/>
</dbReference>
<dbReference type="STRING" id="641691.SAMN05421636_102352"/>
<feature type="domain" description="Xylose isomerase-like TIM barrel" evidence="1">
    <location>
        <begin position="28"/>
        <end position="281"/>
    </location>
</feature>
<accession>A0A1G6YRY8</accession>